<reference evidence="5 6" key="1">
    <citation type="submission" date="2023-09" db="EMBL/GenBank/DDBJ databases">
        <title>Pangenome analysis of Batrachochytrium dendrobatidis and related Chytrids.</title>
        <authorList>
            <person name="Yacoub M.N."/>
            <person name="Stajich J.E."/>
            <person name="James T.Y."/>
        </authorList>
    </citation>
    <scope>NUCLEOTIDE SEQUENCE [LARGE SCALE GENOMIC DNA]</scope>
    <source>
        <strain evidence="5 6">JEL0888</strain>
    </source>
</reference>
<comment type="caution">
    <text evidence="5">The sequence shown here is derived from an EMBL/GenBank/DDBJ whole genome shotgun (WGS) entry which is preliminary data.</text>
</comment>
<keyword evidence="6" id="KW-1185">Reference proteome</keyword>
<evidence type="ECO:0000256" key="1">
    <source>
        <dbReference type="ARBA" id="ARBA00022603"/>
    </source>
</evidence>
<dbReference type="InterPro" id="IPR046341">
    <property type="entry name" value="SET_dom_sf"/>
</dbReference>
<keyword evidence="1" id="KW-0489">Methyltransferase</keyword>
<accession>A0ABR4NGF5</accession>
<dbReference type="Proteomes" id="UP001527925">
    <property type="component" value="Unassembled WGS sequence"/>
</dbReference>
<organism evidence="5 6">
    <name type="scientific">Polyrhizophydium stewartii</name>
    <dbReference type="NCBI Taxonomy" id="2732419"/>
    <lineage>
        <taxon>Eukaryota</taxon>
        <taxon>Fungi</taxon>
        <taxon>Fungi incertae sedis</taxon>
        <taxon>Chytridiomycota</taxon>
        <taxon>Chytridiomycota incertae sedis</taxon>
        <taxon>Chytridiomycetes</taxon>
        <taxon>Rhizophydiales</taxon>
        <taxon>Rhizophydiales incertae sedis</taxon>
        <taxon>Polyrhizophydium</taxon>
    </lineage>
</organism>
<dbReference type="SUPFAM" id="SSF81822">
    <property type="entry name" value="RuBisCo LSMT C-terminal, substrate-binding domain"/>
    <property type="match status" value="1"/>
</dbReference>
<evidence type="ECO:0000256" key="2">
    <source>
        <dbReference type="ARBA" id="ARBA00022679"/>
    </source>
</evidence>
<evidence type="ECO:0000313" key="6">
    <source>
        <dbReference type="Proteomes" id="UP001527925"/>
    </source>
</evidence>
<dbReference type="PANTHER" id="PTHR13271">
    <property type="entry name" value="UNCHARACTERIZED PUTATIVE METHYLTRANSFERASE"/>
    <property type="match status" value="1"/>
</dbReference>
<name>A0ABR4NGF5_9FUNG</name>
<dbReference type="InterPro" id="IPR036464">
    <property type="entry name" value="Rubisco_LSMT_subst-bd_sf"/>
</dbReference>
<gene>
    <name evidence="5" type="ORF">HK105_202009</name>
</gene>
<dbReference type="PANTHER" id="PTHR13271:SF151">
    <property type="entry name" value="SET DOMAIN-CONTAINING PROTEIN 4"/>
    <property type="match status" value="1"/>
</dbReference>
<evidence type="ECO:0000259" key="4">
    <source>
        <dbReference type="Pfam" id="PF09273"/>
    </source>
</evidence>
<dbReference type="Pfam" id="PF09273">
    <property type="entry name" value="Rubis-subs-bind"/>
    <property type="match status" value="1"/>
</dbReference>
<sequence>MPGAPAKAEVEPLLDWGRRHGARVDNLDIRHESLDDDRNLSRGVYANRDVGPGDEICFIPETILLSESVVRASAIGKAVLDYIAEHPEEQALVNDPVKHPHAGILLAMAAFMVHEYTATEGHSHWMPYLASLPGDYTLPLMWPRERVAHLLGGTPLEHMIFERLDWIEAGTRTVERACGDRFPPGALTTRSLLWAACAVWSRAFPKARPVSLEPPASPTHKASAESGQDWISLSEICLYPILDMLNHKRGHKIEWKMSSDGVAFVAVDGTARGSELLNNYGPKGNENLLSNYGFVLQGNPEDYVKVFLALRSEDALYAAKQEIVGKIDGCSFVHLIFRGDELPAGLVSVARILVANELDLHLLHERAAKAIDGYASVHTSPVSARNELLALSTLHSLLLGKLSAVQRNTPDYERDECEYPTDSEPRRLARVYRDGQEAILQHALAAAHSHLLDQRANRVRFSLMAQNAVDEMAEVAAIASLAEFLSHGSISAESEHMDPEMAEFVAAVCQLGAEGDDDGDGDGNGDADEEPIFDEDTLLVLIVANETKIGRKSHWAADLAALASQDGVHEQLLGDRIADMESHFEEEVQPLLRGLLKQRPGTAVRRIAKRLDDKRAFVSAAAIVELCTVTLDGQWIDPQAGPGTEPRTVTVVARTIDGVRAATGAAE</sequence>
<proteinExistence type="predicted"/>
<keyword evidence="3" id="KW-0949">S-adenosyl-L-methionine</keyword>
<dbReference type="Gene3D" id="3.90.1410.10">
    <property type="entry name" value="set domain protein methyltransferase, domain 1"/>
    <property type="match status" value="1"/>
</dbReference>
<evidence type="ECO:0000313" key="5">
    <source>
        <dbReference type="EMBL" id="KAL2918608.1"/>
    </source>
</evidence>
<dbReference type="InterPro" id="IPR050600">
    <property type="entry name" value="SETD3_SETD6_MTase"/>
</dbReference>
<dbReference type="SUPFAM" id="SSF82199">
    <property type="entry name" value="SET domain"/>
    <property type="match status" value="1"/>
</dbReference>
<evidence type="ECO:0000256" key="3">
    <source>
        <dbReference type="ARBA" id="ARBA00022691"/>
    </source>
</evidence>
<keyword evidence="2" id="KW-0808">Transferase</keyword>
<dbReference type="EMBL" id="JADGIZ020000006">
    <property type="protein sequence ID" value="KAL2918608.1"/>
    <property type="molecule type" value="Genomic_DNA"/>
</dbReference>
<protein>
    <recommendedName>
        <fullName evidence="4">Rubisco LSMT substrate-binding domain-containing protein</fullName>
    </recommendedName>
</protein>
<dbReference type="Gene3D" id="3.90.1420.10">
    <property type="entry name" value="Rubisco LSMT, substrate-binding domain"/>
    <property type="match status" value="1"/>
</dbReference>
<dbReference type="InterPro" id="IPR015353">
    <property type="entry name" value="Rubisco_LSMT_subst-bd"/>
</dbReference>
<feature type="domain" description="Rubisco LSMT substrate-binding" evidence="4">
    <location>
        <begin position="312"/>
        <end position="440"/>
    </location>
</feature>